<evidence type="ECO:0000313" key="3">
    <source>
        <dbReference type="Proteomes" id="UP000823612"/>
    </source>
</evidence>
<dbReference type="InterPro" id="IPR028994">
    <property type="entry name" value="Integrin_alpha_N"/>
</dbReference>
<organism evidence="2 3">
    <name type="scientific">Candidatus Pullibacteroides excrementavium</name>
    <dbReference type="NCBI Taxonomy" id="2840905"/>
    <lineage>
        <taxon>Bacteria</taxon>
        <taxon>Pseudomonadati</taxon>
        <taxon>Bacteroidota</taxon>
        <taxon>Bacteroidia</taxon>
        <taxon>Bacteroidales</taxon>
        <taxon>Candidatus Pullibacteroides</taxon>
    </lineage>
</organism>
<reference evidence="2" key="2">
    <citation type="journal article" date="2021" name="PeerJ">
        <title>Extensive microbial diversity within the chicken gut microbiome revealed by metagenomics and culture.</title>
        <authorList>
            <person name="Gilroy R."/>
            <person name="Ravi A."/>
            <person name="Getino M."/>
            <person name="Pursley I."/>
            <person name="Horton D.L."/>
            <person name="Alikhan N.F."/>
            <person name="Baker D."/>
            <person name="Gharbi K."/>
            <person name="Hall N."/>
            <person name="Watson M."/>
            <person name="Adriaenssens E.M."/>
            <person name="Foster-Nyarko E."/>
            <person name="Jarju S."/>
            <person name="Secka A."/>
            <person name="Antonio M."/>
            <person name="Oren A."/>
            <person name="Chaudhuri R.R."/>
            <person name="La Ragione R."/>
            <person name="Hildebrand F."/>
            <person name="Pallen M.J."/>
        </authorList>
    </citation>
    <scope>NUCLEOTIDE SEQUENCE</scope>
    <source>
        <strain evidence="2">2889</strain>
    </source>
</reference>
<evidence type="ECO:0000313" key="2">
    <source>
        <dbReference type="EMBL" id="MBO8431861.1"/>
    </source>
</evidence>
<keyword evidence="1" id="KW-0732">Signal</keyword>
<dbReference type="SUPFAM" id="SSF69318">
    <property type="entry name" value="Integrin alpha N-terminal domain"/>
    <property type="match status" value="2"/>
</dbReference>
<dbReference type="InterPro" id="IPR013517">
    <property type="entry name" value="FG-GAP"/>
</dbReference>
<evidence type="ECO:0000256" key="1">
    <source>
        <dbReference type="ARBA" id="ARBA00022729"/>
    </source>
</evidence>
<protein>
    <submittedName>
        <fullName evidence="2">VCBS repeat-containing protein</fullName>
    </submittedName>
</protein>
<dbReference type="PANTHER" id="PTHR46580">
    <property type="entry name" value="SENSOR KINASE-RELATED"/>
    <property type="match status" value="1"/>
</dbReference>
<accession>A0A9D9DQU0</accession>
<dbReference type="Pfam" id="PF13517">
    <property type="entry name" value="FG-GAP_3"/>
    <property type="match status" value="1"/>
</dbReference>
<gene>
    <name evidence="2" type="ORF">IAB08_01000</name>
</gene>
<proteinExistence type="predicted"/>
<dbReference type="Proteomes" id="UP000823612">
    <property type="component" value="Unassembled WGS sequence"/>
</dbReference>
<sequence length="860" mass="94295">MKVNQESLASVKPLFRFFLRLQACLGCVLALIGLFPLLPAWGQNAIFPEDSLVNLPFAFRKSDSEPVVRWQDGRVLENAWFGGLNAVHTAAIDLDGDGTDDYILFDRIGSRVRCFSSAWEAMPGLENQLPALSYWVQTLDYNQDGLKDIFTFNGISGIRLYRNESYADEDGYHLAFTLVTDGLPALMFGSPTPVYCTNEDFPVIADIDGDGDWDILNFWVPSSGDFLLFYRNFAMENLGRADTFCLEVADWSWGCFVESEESNQIFLDSCSSRNESRRVARMEMPRMLDSSLGEAVSILGGVPGSGKDGQEGGVDEVGIGIEEAGKEAGAMACDAKNEAKHAGSTIFGLKNPQSGLYDIVLGDVGYPGLYYLQNGGTPEEAHIAAYDTVFPLSEPVQLYNFPVISTIYYQDTLCYLLSPYETDPFNAEGSQSVWRYAETGFGPAWSRLLQKDFLQDRMLDFGAGAYPVAYDYDHDGLTDLVVGNYGRKTGAYYELGDWNTVMVSSLAMLRNVGTASQPAFELVSDDFLGLSEWGLRALYPCFSDLDGDGQDEMVLGMEDGRLWLFRIQDAGMGKSLGRAVLLDSNFLDVTLNRFSTPVFFDLNQDGLPDLIAGERQHVWQTRPQRLTKGSLTYFENQGAGADGIPVFVKQTDSLGGVDVIDRSFSNFGYARPSFFQAEDGEIYLACGSENGEVFLYSGIRGNLDGTFTYLGKVACSGLGEGGAEAVSRKLDVGIHAAPLLYDFTGDGLPELIVGNQCGGLQYFTSDALSIWEDAASAPPSPKLDIRLYPNPVYSGFYLEIPCPGVFSLFDAGGRLVRRCHVGAGKQYIELQDMMPGIYIGRFQASNGGTDGSPGFKIVKL</sequence>
<dbReference type="EMBL" id="JADIMZ010000013">
    <property type="protein sequence ID" value="MBO8431861.1"/>
    <property type="molecule type" value="Genomic_DNA"/>
</dbReference>
<dbReference type="Gene3D" id="2.130.10.130">
    <property type="entry name" value="Integrin alpha, N-terminal"/>
    <property type="match status" value="1"/>
</dbReference>
<dbReference type="AlphaFoldDB" id="A0A9D9DQU0"/>
<name>A0A9D9DQU0_9BACT</name>
<reference evidence="2" key="1">
    <citation type="submission" date="2020-10" db="EMBL/GenBank/DDBJ databases">
        <authorList>
            <person name="Gilroy R."/>
        </authorList>
    </citation>
    <scope>NUCLEOTIDE SEQUENCE</scope>
    <source>
        <strain evidence="2">2889</strain>
    </source>
</reference>
<comment type="caution">
    <text evidence="2">The sequence shown here is derived from an EMBL/GenBank/DDBJ whole genome shotgun (WGS) entry which is preliminary data.</text>
</comment>